<dbReference type="Pfam" id="PF05495">
    <property type="entry name" value="zf-CHY"/>
    <property type="match status" value="1"/>
</dbReference>
<gene>
    <name evidence="8" type="ORF">HaLaN_24768</name>
</gene>
<dbReference type="PANTHER" id="PTHR21319">
    <property type="entry name" value="RING FINGER AND CHY ZINC FINGER DOMAIN-CONTAINING PROTEIN 1"/>
    <property type="match status" value="1"/>
</dbReference>
<dbReference type="GO" id="GO:0006879">
    <property type="term" value="P:intracellular iron ion homeostasis"/>
    <property type="evidence" value="ECO:0007669"/>
    <property type="project" value="UniProtKB-ARBA"/>
</dbReference>
<dbReference type="SUPFAM" id="SSF161219">
    <property type="entry name" value="CHY zinc finger-like"/>
    <property type="match status" value="1"/>
</dbReference>
<keyword evidence="3" id="KW-0862">Zinc</keyword>
<reference evidence="8 9" key="1">
    <citation type="submission" date="2020-02" db="EMBL/GenBank/DDBJ databases">
        <title>Draft genome sequence of Haematococcus lacustris strain NIES-144.</title>
        <authorList>
            <person name="Morimoto D."/>
            <person name="Nakagawa S."/>
            <person name="Yoshida T."/>
            <person name="Sawayama S."/>
        </authorList>
    </citation>
    <scope>NUCLEOTIDE SEQUENCE [LARGE SCALE GENOMIC DNA]</scope>
    <source>
        <strain evidence="8 9">NIES-144</strain>
    </source>
</reference>
<dbReference type="GO" id="GO:0005634">
    <property type="term" value="C:nucleus"/>
    <property type="evidence" value="ECO:0007669"/>
    <property type="project" value="TreeGrafter"/>
</dbReference>
<dbReference type="PANTHER" id="PTHR21319:SF0">
    <property type="entry name" value="AND RING FINGER DOMAIN PROTEIN, PUTATIVE (AFU_ORTHOLOGUE AFUA_1G08900)-RELATED"/>
    <property type="match status" value="1"/>
</dbReference>
<evidence type="ECO:0000313" key="9">
    <source>
        <dbReference type="Proteomes" id="UP000485058"/>
    </source>
</evidence>
<dbReference type="InterPro" id="IPR001841">
    <property type="entry name" value="Znf_RING"/>
</dbReference>
<keyword evidence="9" id="KW-1185">Reference proteome</keyword>
<dbReference type="GO" id="GO:0006511">
    <property type="term" value="P:ubiquitin-dependent protein catabolic process"/>
    <property type="evidence" value="ECO:0007669"/>
    <property type="project" value="TreeGrafter"/>
</dbReference>
<dbReference type="InterPro" id="IPR039512">
    <property type="entry name" value="RCHY1_zinc-ribbon"/>
</dbReference>
<proteinExistence type="predicted"/>
<dbReference type="PROSITE" id="PS51270">
    <property type="entry name" value="ZF_CTCHY"/>
    <property type="match status" value="1"/>
</dbReference>
<evidence type="ECO:0000256" key="2">
    <source>
        <dbReference type="ARBA" id="ARBA00022771"/>
    </source>
</evidence>
<dbReference type="CDD" id="cd16464">
    <property type="entry name" value="RING-H2_Pirh2-like"/>
    <property type="match status" value="1"/>
</dbReference>
<organism evidence="8 9">
    <name type="scientific">Haematococcus lacustris</name>
    <name type="common">Green alga</name>
    <name type="synonym">Haematococcus pluvialis</name>
    <dbReference type="NCBI Taxonomy" id="44745"/>
    <lineage>
        <taxon>Eukaryota</taxon>
        <taxon>Viridiplantae</taxon>
        <taxon>Chlorophyta</taxon>
        <taxon>core chlorophytes</taxon>
        <taxon>Chlorophyceae</taxon>
        <taxon>CS clade</taxon>
        <taxon>Chlamydomonadales</taxon>
        <taxon>Haematococcaceae</taxon>
        <taxon>Haematococcus</taxon>
    </lineage>
</organism>
<dbReference type="PROSITE" id="PS51266">
    <property type="entry name" value="ZF_CHY"/>
    <property type="match status" value="1"/>
</dbReference>
<dbReference type="Proteomes" id="UP000485058">
    <property type="component" value="Unassembled WGS sequence"/>
</dbReference>
<dbReference type="GO" id="GO:0061630">
    <property type="term" value="F:ubiquitin protein ligase activity"/>
    <property type="evidence" value="ECO:0007669"/>
    <property type="project" value="TreeGrafter"/>
</dbReference>
<feature type="domain" description="RING-type" evidence="5">
    <location>
        <begin position="114"/>
        <end position="156"/>
    </location>
</feature>
<name>A0A6A0A395_HAELA</name>
<sequence>MSRPARLCHDEAETHRMDRYAVTEMVCMECGVQQPVAGECWACAAKLARYYCNICHLLDDEPGRSIYHCPFCNVCRRGRGLGIDFFHCMSCNSCMSLSMFKKHVCRERAMESNCPVCSEYLFDSADPIKELPCGHLLHSSCFAEYTRYNYTCPLCSKSVGDMRVYFQMLDSLLASETLPPEYSGRMQQVLCNDCSKTGFARFHFAYHACPHCRSYNTRVI</sequence>
<dbReference type="InterPro" id="IPR013083">
    <property type="entry name" value="Znf_RING/FYVE/PHD"/>
</dbReference>
<dbReference type="EMBL" id="BLLF01003175">
    <property type="protein sequence ID" value="GFH26594.1"/>
    <property type="molecule type" value="Genomic_DNA"/>
</dbReference>
<dbReference type="InterPro" id="IPR037275">
    <property type="entry name" value="Znf_CTCHY_sf"/>
</dbReference>
<dbReference type="InterPro" id="IPR008913">
    <property type="entry name" value="Znf_CHY"/>
</dbReference>
<keyword evidence="2 4" id="KW-0863">Zinc-finger</keyword>
<dbReference type="FunFam" id="3.30.40.10:FF:000208">
    <property type="entry name" value="Zinc finger protein-related isoform 1"/>
    <property type="match status" value="1"/>
</dbReference>
<evidence type="ECO:0000256" key="1">
    <source>
        <dbReference type="ARBA" id="ARBA00022723"/>
    </source>
</evidence>
<dbReference type="InterPro" id="IPR017921">
    <property type="entry name" value="Znf_CTCHY"/>
</dbReference>
<evidence type="ECO:0000259" key="6">
    <source>
        <dbReference type="PROSITE" id="PS51266"/>
    </source>
</evidence>
<evidence type="ECO:0000259" key="5">
    <source>
        <dbReference type="PROSITE" id="PS50089"/>
    </source>
</evidence>
<dbReference type="SUPFAM" id="SSF57850">
    <property type="entry name" value="RING/U-box"/>
    <property type="match status" value="1"/>
</dbReference>
<feature type="domain" description="CTCHY-type" evidence="7">
    <location>
        <begin position="47"/>
        <end position="113"/>
    </location>
</feature>
<evidence type="ECO:0000256" key="4">
    <source>
        <dbReference type="PROSITE-ProRule" id="PRU00601"/>
    </source>
</evidence>
<dbReference type="Gene3D" id="3.30.40.10">
    <property type="entry name" value="Zinc/RING finger domain, C3HC4 (zinc finger)"/>
    <property type="match status" value="1"/>
</dbReference>
<accession>A0A6A0A395</accession>
<dbReference type="SMART" id="SM00184">
    <property type="entry name" value="RING"/>
    <property type="match status" value="1"/>
</dbReference>
<dbReference type="GO" id="GO:0008270">
    <property type="term" value="F:zinc ion binding"/>
    <property type="evidence" value="ECO:0007669"/>
    <property type="project" value="UniProtKB-KW"/>
</dbReference>
<dbReference type="Pfam" id="PF13639">
    <property type="entry name" value="zf-RING_2"/>
    <property type="match status" value="1"/>
</dbReference>
<dbReference type="AlphaFoldDB" id="A0A6A0A395"/>
<dbReference type="GO" id="GO:0016567">
    <property type="term" value="P:protein ubiquitination"/>
    <property type="evidence" value="ECO:0007669"/>
    <property type="project" value="TreeGrafter"/>
</dbReference>
<keyword evidence="1" id="KW-0479">Metal-binding</keyword>
<dbReference type="InterPro" id="IPR037274">
    <property type="entry name" value="Znf_CHY_sf"/>
</dbReference>
<dbReference type="Gene3D" id="2.20.28.10">
    <property type="match status" value="1"/>
</dbReference>
<comment type="caution">
    <text evidence="8">The sequence shown here is derived from an EMBL/GenBank/DDBJ whole genome shotgun (WGS) entry which is preliminary data.</text>
</comment>
<evidence type="ECO:0000259" key="7">
    <source>
        <dbReference type="PROSITE" id="PS51270"/>
    </source>
</evidence>
<evidence type="ECO:0000256" key="3">
    <source>
        <dbReference type="ARBA" id="ARBA00022833"/>
    </source>
</evidence>
<dbReference type="PROSITE" id="PS50089">
    <property type="entry name" value="ZF_RING_2"/>
    <property type="match status" value="1"/>
</dbReference>
<evidence type="ECO:0000313" key="8">
    <source>
        <dbReference type="EMBL" id="GFH26594.1"/>
    </source>
</evidence>
<dbReference type="SUPFAM" id="SSF161245">
    <property type="entry name" value="Zinc hairpin stack"/>
    <property type="match status" value="1"/>
</dbReference>
<dbReference type="Pfam" id="PF14599">
    <property type="entry name" value="zinc_ribbon_6"/>
    <property type="match status" value="1"/>
</dbReference>
<protein>
    <submittedName>
        <fullName evidence="8">Uncharacterized protein</fullName>
    </submittedName>
</protein>
<feature type="domain" description="CHY-type" evidence="6">
    <location>
        <begin position="1"/>
        <end position="45"/>
    </location>
</feature>